<reference evidence="2" key="1">
    <citation type="journal article" date="2015" name="PLoS Genet.">
        <title>The dynamic genome and transcriptome of the human fungal pathogen Blastomyces and close relative Emmonsia.</title>
        <authorList>
            <person name="Munoz J.F."/>
            <person name="Gauthier G.M."/>
            <person name="Desjardins C.A."/>
            <person name="Gallo J.E."/>
            <person name="Holder J."/>
            <person name="Sullivan T.D."/>
            <person name="Marty A.J."/>
            <person name="Carmen J.C."/>
            <person name="Chen Z."/>
            <person name="Ding L."/>
            <person name="Gujja S."/>
            <person name="Magrini V."/>
            <person name="Misas E."/>
            <person name="Mitreva M."/>
            <person name="Priest M."/>
            <person name="Saif S."/>
            <person name="Whiston E.A."/>
            <person name="Young S."/>
            <person name="Zeng Q."/>
            <person name="Goldman W.E."/>
            <person name="Mardis E.R."/>
            <person name="Taylor J.W."/>
            <person name="McEwen J.G."/>
            <person name="Clay O.K."/>
            <person name="Klein B.S."/>
            <person name="Cuomo C.A."/>
        </authorList>
    </citation>
    <scope>NUCLEOTIDE SEQUENCE [LARGE SCALE GENOMIC DNA]</scope>
    <source>
        <strain evidence="2">UAMH 3008</strain>
    </source>
</reference>
<dbReference type="AlphaFoldDB" id="A0A0G2J4K7"/>
<dbReference type="EMBL" id="LCZI01000555">
    <property type="protein sequence ID" value="KKZ65944.1"/>
    <property type="molecule type" value="Genomic_DNA"/>
</dbReference>
<gene>
    <name evidence="1" type="ORF">EMCG_08302</name>
</gene>
<proteinExistence type="predicted"/>
<protein>
    <submittedName>
        <fullName evidence="1">Uncharacterized protein</fullName>
    </submittedName>
</protein>
<name>A0A0G2J4K7_9EURO</name>
<sequence>MSMNNRKTTTLPRLLTDGCWIVTPIMQRYYNNSDGCTTNRATVTAVRNKPLSTWRNLSKQITATPRAGTSLDAATCPKRNTPRHMRLISKRSTVTDGIQHSGAPSAYFIIKSISTVMRSMPIPEPSA</sequence>
<evidence type="ECO:0000313" key="1">
    <source>
        <dbReference type="EMBL" id="KKZ65944.1"/>
    </source>
</evidence>
<organism evidence="1 2">
    <name type="scientific">[Emmonsia] crescens</name>
    <dbReference type="NCBI Taxonomy" id="73230"/>
    <lineage>
        <taxon>Eukaryota</taxon>
        <taxon>Fungi</taxon>
        <taxon>Dikarya</taxon>
        <taxon>Ascomycota</taxon>
        <taxon>Pezizomycotina</taxon>
        <taxon>Eurotiomycetes</taxon>
        <taxon>Eurotiomycetidae</taxon>
        <taxon>Onygenales</taxon>
        <taxon>Ajellomycetaceae</taxon>
        <taxon>Emergomyces</taxon>
    </lineage>
</organism>
<evidence type="ECO:0000313" key="2">
    <source>
        <dbReference type="Proteomes" id="UP000034164"/>
    </source>
</evidence>
<dbReference type="VEuPathDB" id="FungiDB:EMCG_08302"/>
<accession>A0A0G2J4K7</accession>
<comment type="caution">
    <text evidence="1">The sequence shown here is derived from an EMBL/GenBank/DDBJ whole genome shotgun (WGS) entry which is preliminary data.</text>
</comment>
<dbReference type="Proteomes" id="UP000034164">
    <property type="component" value="Unassembled WGS sequence"/>
</dbReference>